<evidence type="ECO:0000313" key="4">
    <source>
        <dbReference type="Proteomes" id="UP000614601"/>
    </source>
</evidence>
<evidence type="ECO:0000256" key="2">
    <source>
        <dbReference type="ARBA" id="ARBA00022803"/>
    </source>
</evidence>
<dbReference type="PANTHER" id="PTHR22767:SF3">
    <property type="entry name" value="N-ALPHA-ACETYLTRANSFERASE 25, NATB AUXILIARY SUBUNIT"/>
    <property type="match status" value="1"/>
</dbReference>
<evidence type="ECO:0000256" key="1">
    <source>
        <dbReference type="ARBA" id="ARBA00006298"/>
    </source>
</evidence>
<dbReference type="GO" id="GO:0031416">
    <property type="term" value="C:NatB complex"/>
    <property type="evidence" value="ECO:0007669"/>
    <property type="project" value="TreeGrafter"/>
</dbReference>
<name>A0A811JVK7_9BILA</name>
<evidence type="ECO:0008006" key="5">
    <source>
        <dbReference type="Google" id="ProtNLM"/>
    </source>
</evidence>
<comment type="similarity">
    <text evidence="1">Belongs to the MDM20/NAA25 family.</text>
</comment>
<gene>
    <name evidence="3" type="ORF">BOKJ2_LOCUS2014</name>
</gene>
<accession>A0A811JVK7</accession>
<dbReference type="PANTHER" id="PTHR22767">
    <property type="entry name" value="N-TERMINAL ACETYLTRANSFERASE-RELATED"/>
    <property type="match status" value="1"/>
</dbReference>
<dbReference type="InterPro" id="IPR019183">
    <property type="entry name" value="NAA25_NatB_aux_su"/>
</dbReference>
<keyword evidence="2" id="KW-0802">TPR repeat</keyword>
<dbReference type="Gene3D" id="1.25.40.1040">
    <property type="match status" value="1"/>
</dbReference>
<dbReference type="Proteomes" id="UP000614601">
    <property type="component" value="Unassembled WGS sequence"/>
</dbReference>
<dbReference type="Proteomes" id="UP000783686">
    <property type="component" value="Unassembled WGS sequence"/>
</dbReference>
<proteinExistence type="inferred from homology"/>
<evidence type="ECO:0000313" key="3">
    <source>
        <dbReference type="EMBL" id="CAD5207330.1"/>
    </source>
</evidence>
<reference evidence="3" key="1">
    <citation type="submission" date="2020-09" db="EMBL/GenBank/DDBJ databases">
        <authorList>
            <person name="Kikuchi T."/>
        </authorList>
    </citation>
    <scope>NUCLEOTIDE SEQUENCE</scope>
    <source>
        <strain evidence="3">SH1</strain>
    </source>
</reference>
<dbReference type="OrthoDB" id="1874341at2759"/>
<dbReference type="AlphaFoldDB" id="A0A811JVK7"/>
<dbReference type="EMBL" id="CAJFDH010000001">
    <property type="protein sequence ID" value="CAD5207330.1"/>
    <property type="molecule type" value="Genomic_DNA"/>
</dbReference>
<sequence>MANNKNNSEQVILNRRLKPIYDAVDNGNNKKAIQEAEKLLKKHPQTFAAKGLKALALVRSERTAEAWPLVEECDEYVRKGNFDQNTIQLVVHCYKEAYVPSRIASFLEDVNKQFPGCENLLKDLFVAYVRVKDYKNQQRVAQLLSKEFHSSEYLYWTISSLVMQALNNETMGSKVFFPLAQKMFEKALSNNEKPTRTESSLYVQILEGQQKYKEVYDYLKGQLEKQNLNLDDVKMKIIETLNKLKEYEKVVKECSVCLEQNNFDLQIWQEVLKVLEQVKDDEKLRQGVLTSIQEMIKKVEQSVEKTYQKHSLLIIKCMYLKQLHSLNLDSNSYGGVLQNLKALIDTSLDKPYCFKEMAQFLGLISDKEKEELLNYVKEKVEGDNDKLTYPEMMHELLRCTYGQIQTESAEERRKYSANLVEKLNKTKTEDIFLGMAVSLVISNVLWLVYIEEERVEAQEHQQKASQSQEAIQELAVYLEHIYSTFSNSYITAVLLIRVHGVLGNTNRVEKLLRQLDVKYIQKDSLAYLNFGLAEASGRFKEAIIQYTGISAFADANDREIGASYVAAYKSGTVDQIPELVEFSQNCNNSLYLVAADVANRIYSSCFAVTTLEMAVFTLQGDDQPIEFDKLKDTRDYNVLNSIAFYNQDITEEVRKATFEEMLDMVEFRHYLCRVVSDIGWEDIPLDVIQTNFKLFKNKLEQCKLKYPTAENCKHLQGFIEPSWTKILSSTYLNLIIKIAEGGCNLFQIEENTKESTEKASKNVIETLNSLDLTPIVPEHKGEGVTEQLKDYSYAITTLALIQLMVKFVDMKIENLLVANQCLKTPFEKKCNEAFKSVQEMINGICKKMEDGLNALKQEVSSSEAALLESEYYVKLGLNDSVYAIDKDLTQSQTQSINDMIDSLSRIKNILSQFKFDAKKI</sequence>
<protein>
    <recommendedName>
        <fullName evidence="5">N-terminal acetyltransferase B complex subunit NAA25 homolog</fullName>
    </recommendedName>
</protein>
<organism evidence="3 4">
    <name type="scientific">Bursaphelenchus okinawaensis</name>
    <dbReference type="NCBI Taxonomy" id="465554"/>
    <lineage>
        <taxon>Eukaryota</taxon>
        <taxon>Metazoa</taxon>
        <taxon>Ecdysozoa</taxon>
        <taxon>Nematoda</taxon>
        <taxon>Chromadorea</taxon>
        <taxon>Rhabditida</taxon>
        <taxon>Tylenchina</taxon>
        <taxon>Tylenchomorpha</taxon>
        <taxon>Aphelenchoidea</taxon>
        <taxon>Aphelenchoididae</taxon>
        <taxon>Bursaphelenchus</taxon>
    </lineage>
</organism>
<dbReference type="EMBL" id="CAJFCW020000001">
    <property type="protein sequence ID" value="CAG9085212.1"/>
    <property type="molecule type" value="Genomic_DNA"/>
</dbReference>
<dbReference type="Pfam" id="PF09797">
    <property type="entry name" value="NatB_MDM20"/>
    <property type="match status" value="1"/>
</dbReference>
<keyword evidence="4" id="KW-1185">Reference proteome</keyword>
<comment type="caution">
    <text evidence="3">The sequence shown here is derived from an EMBL/GenBank/DDBJ whole genome shotgun (WGS) entry which is preliminary data.</text>
</comment>